<accession>A0A4Y2E5J7</accession>
<reference evidence="1 2" key="1">
    <citation type="journal article" date="2019" name="Sci. Rep.">
        <title>Orb-weaving spider Araneus ventricosus genome elucidates the spidroin gene catalogue.</title>
        <authorList>
            <person name="Kono N."/>
            <person name="Nakamura H."/>
            <person name="Ohtoshi R."/>
            <person name="Moran D.A.P."/>
            <person name="Shinohara A."/>
            <person name="Yoshida Y."/>
            <person name="Fujiwara M."/>
            <person name="Mori M."/>
            <person name="Tomita M."/>
            <person name="Arakawa K."/>
        </authorList>
    </citation>
    <scope>NUCLEOTIDE SEQUENCE [LARGE SCALE GENOMIC DNA]</scope>
</reference>
<organism evidence="1 2">
    <name type="scientific">Araneus ventricosus</name>
    <name type="common">Orbweaver spider</name>
    <name type="synonym">Epeira ventricosa</name>
    <dbReference type="NCBI Taxonomy" id="182803"/>
    <lineage>
        <taxon>Eukaryota</taxon>
        <taxon>Metazoa</taxon>
        <taxon>Ecdysozoa</taxon>
        <taxon>Arthropoda</taxon>
        <taxon>Chelicerata</taxon>
        <taxon>Arachnida</taxon>
        <taxon>Araneae</taxon>
        <taxon>Araneomorphae</taxon>
        <taxon>Entelegynae</taxon>
        <taxon>Araneoidea</taxon>
        <taxon>Araneidae</taxon>
        <taxon>Araneus</taxon>
    </lineage>
</organism>
<evidence type="ECO:0000313" key="2">
    <source>
        <dbReference type="Proteomes" id="UP000499080"/>
    </source>
</evidence>
<name>A0A4Y2E5J7_ARAVE</name>
<dbReference type="AlphaFoldDB" id="A0A4Y2E5J7"/>
<protein>
    <submittedName>
        <fullName evidence="1">Uncharacterized protein</fullName>
    </submittedName>
</protein>
<comment type="caution">
    <text evidence="1">The sequence shown here is derived from an EMBL/GenBank/DDBJ whole genome shotgun (WGS) entry which is preliminary data.</text>
</comment>
<evidence type="ECO:0000313" key="1">
    <source>
        <dbReference type="EMBL" id="GBM24422.1"/>
    </source>
</evidence>
<keyword evidence="2" id="KW-1185">Reference proteome</keyword>
<proteinExistence type="predicted"/>
<sequence length="125" mass="13584">MSLFVADTPVATESNSLPQTSTHIFGSPTLVVLRPVSCIFQSISCTFDHLVAGTSGTCTTISFSPSENGRPFQEARPRKSSIKGSVVVWWRGLALELQCSRIKKEQSCMCDCSAYNLTSTVKHPP</sequence>
<dbReference type="EMBL" id="BGPR01000518">
    <property type="protein sequence ID" value="GBM24422.1"/>
    <property type="molecule type" value="Genomic_DNA"/>
</dbReference>
<dbReference type="Proteomes" id="UP000499080">
    <property type="component" value="Unassembled WGS sequence"/>
</dbReference>
<gene>
    <name evidence="1" type="ORF">AVEN_76152_1</name>
</gene>